<evidence type="ECO:0000256" key="4">
    <source>
        <dbReference type="ARBA" id="ARBA00022771"/>
    </source>
</evidence>
<dbReference type="GO" id="GO:0000981">
    <property type="term" value="F:DNA-binding transcription factor activity, RNA polymerase II-specific"/>
    <property type="evidence" value="ECO:0007669"/>
    <property type="project" value="InterPro"/>
</dbReference>
<evidence type="ECO:0000256" key="1">
    <source>
        <dbReference type="ARBA" id="ARBA00004123"/>
    </source>
</evidence>
<evidence type="ECO:0000259" key="8">
    <source>
        <dbReference type="Pfam" id="PF04082"/>
    </source>
</evidence>
<name>A0A3E2H1D2_SCYLI</name>
<evidence type="ECO:0000256" key="7">
    <source>
        <dbReference type="SAM" id="MobiDB-lite"/>
    </source>
</evidence>
<dbReference type="Pfam" id="PF04082">
    <property type="entry name" value="Fungal_trans"/>
    <property type="match status" value="1"/>
</dbReference>
<evidence type="ECO:0000313" key="9">
    <source>
        <dbReference type="EMBL" id="RFU27208.1"/>
    </source>
</evidence>
<dbReference type="EMBL" id="NCSJ02000218">
    <property type="protein sequence ID" value="RFU27208.1"/>
    <property type="molecule type" value="Genomic_DNA"/>
</dbReference>
<dbReference type="GO" id="GO:0005634">
    <property type="term" value="C:nucleus"/>
    <property type="evidence" value="ECO:0007669"/>
    <property type="project" value="UniProtKB-SubCell"/>
</dbReference>
<accession>A0A3E2H1D2</accession>
<evidence type="ECO:0000313" key="10">
    <source>
        <dbReference type="Proteomes" id="UP000258309"/>
    </source>
</evidence>
<dbReference type="InterPro" id="IPR051059">
    <property type="entry name" value="VerF-like"/>
</dbReference>
<keyword evidence="10" id="KW-1185">Reference proteome</keyword>
<protein>
    <recommendedName>
        <fullName evidence="8">Xylanolytic transcriptional activator regulatory domain-containing protein</fullName>
    </recommendedName>
</protein>
<comment type="subcellular location">
    <subcellularLocation>
        <location evidence="1">Nucleus</location>
    </subcellularLocation>
</comment>
<keyword evidence="3" id="KW-0677">Repeat</keyword>
<dbReference type="STRING" id="5539.A0A3E2H1D2"/>
<dbReference type="GO" id="GO:0000978">
    <property type="term" value="F:RNA polymerase II cis-regulatory region sequence-specific DNA binding"/>
    <property type="evidence" value="ECO:0007669"/>
    <property type="project" value="InterPro"/>
</dbReference>
<evidence type="ECO:0000256" key="3">
    <source>
        <dbReference type="ARBA" id="ARBA00022737"/>
    </source>
</evidence>
<dbReference type="PANTHER" id="PTHR40626">
    <property type="entry name" value="MIP31509P"/>
    <property type="match status" value="1"/>
</dbReference>
<comment type="caution">
    <text evidence="9">The sequence shown here is derived from an EMBL/GenBank/DDBJ whole genome shotgun (WGS) entry which is preliminary data.</text>
</comment>
<dbReference type="InterPro" id="IPR007219">
    <property type="entry name" value="XnlR_reg_dom"/>
</dbReference>
<dbReference type="GO" id="GO:0000785">
    <property type="term" value="C:chromatin"/>
    <property type="evidence" value="ECO:0007669"/>
    <property type="project" value="TreeGrafter"/>
</dbReference>
<feature type="non-terminal residue" evidence="9">
    <location>
        <position position="1"/>
    </location>
</feature>
<dbReference type="PANTHER" id="PTHR40626:SF25">
    <property type="entry name" value="TRANSCRIPTION FACTOR, PUTATIVE (AFU_ORTHOLOGUE AFUA_3G02070)-RELATED"/>
    <property type="match status" value="1"/>
</dbReference>
<dbReference type="Proteomes" id="UP000258309">
    <property type="component" value="Unassembled WGS sequence"/>
</dbReference>
<dbReference type="OrthoDB" id="654211at2759"/>
<proteinExistence type="predicted"/>
<evidence type="ECO:0000256" key="2">
    <source>
        <dbReference type="ARBA" id="ARBA00022723"/>
    </source>
</evidence>
<feature type="region of interest" description="Disordered" evidence="7">
    <location>
        <begin position="1"/>
        <end position="52"/>
    </location>
</feature>
<keyword evidence="5" id="KW-0862">Zinc</keyword>
<feature type="non-terminal residue" evidence="9">
    <location>
        <position position="760"/>
    </location>
</feature>
<dbReference type="GO" id="GO:0008270">
    <property type="term" value="F:zinc ion binding"/>
    <property type="evidence" value="ECO:0007669"/>
    <property type="project" value="UniProtKB-KW"/>
</dbReference>
<evidence type="ECO:0000256" key="6">
    <source>
        <dbReference type="ARBA" id="ARBA00023242"/>
    </source>
</evidence>
<keyword evidence="2" id="KW-0479">Metal-binding</keyword>
<evidence type="ECO:0000256" key="5">
    <source>
        <dbReference type="ARBA" id="ARBA00022833"/>
    </source>
</evidence>
<feature type="compositionally biased region" description="Polar residues" evidence="7">
    <location>
        <begin position="19"/>
        <end position="52"/>
    </location>
</feature>
<reference evidence="9 10" key="1">
    <citation type="submission" date="2018-05" db="EMBL/GenBank/DDBJ databases">
        <title>Draft genome sequence of Scytalidium lignicola DSM 105466, a ubiquitous saprotrophic fungus.</title>
        <authorList>
            <person name="Buettner E."/>
            <person name="Gebauer A.M."/>
            <person name="Hofrichter M."/>
            <person name="Liers C."/>
            <person name="Kellner H."/>
        </authorList>
    </citation>
    <scope>NUCLEOTIDE SEQUENCE [LARGE SCALE GENOMIC DNA]</scope>
    <source>
        <strain evidence="9 10">DSM 105466</strain>
    </source>
</reference>
<feature type="domain" description="Xylanolytic transcriptional activator regulatory" evidence="8">
    <location>
        <begin position="261"/>
        <end position="496"/>
    </location>
</feature>
<dbReference type="OMA" id="WAFHETV"/>
<gene>
    <name evidence="9" type="ORF">B7463_g9137</name>
</gene>
<dbReference type="GO" id="GO:0006351">
    <property type="term" value="P:DNA-templated transcription"/>
    <property type="evidence" value="ECO:0007669"/>
    <property type="project" value="InterPro"/>
</dbReference>
<dbReference type="CDD" id="cd12148">
    <property type="entry name" value="fungal_TF_MHR"/>
    <property type="match status" value="1"/>
</dbReference>
<organism evidence="9 10">
    <name type="scientific">Scytalidium lignicola</name>
    <name type="common">Hyphomycete</name>
    <dbReference type="NCBI Taxonomy" id="5539"/>
    <lineage>
        <taxon>Eukaryota</taxon>
        <taxon>Fungi</taxon>
        <taxon>Dikarya</taxon>
        <taxon>Ascomycota</taxon>
        <taxon>Pezizomycotina</taxon>
        <taxon>Leotiomycetes</taxon>
        <taxon>Leotiomycetes incertae sedis</taxon>
        <taxon>Scytalidium</taxon>
    </lineage>
</organism>
<feature type="compositionally biased region" description="Basic and acidic residues" evidence="7">
    <location>
        <begin position="1"/>
        <end position="14"/>
    </location>
</feature>
<keyword evidence="4" id="KW-0863">Zinc-finger</keyword>
<keyword evidence="6" id="KW-0539">Nucleus</keyword>
<dbReference type="AlphaFoldDB" id="A0A3E2H1D2"/>
<sequence>MPDNSRPLEHDRAEPVPPNLSTLTTKRPQTPSQTTSNLQPVTPIISPNHSSPTRDWITNPITSNSPCHSTFSPTHQDPGEEKIGAGNPLTGFVTDDQSMFLALDDIQLGALMPEFVDFAMFMDSVSIPTHPFSPTYQPLPVFPPDLGLPSPVSFENNRDSTEAEWARESERPLVFAPASASNITDSALSQFGSRLPSLQPEDQQPLPVSHHHATRQKKRQLFVSTECRQRIVDELANFTGFIGNSFVLPSRHALSRFIGGYFNTFHDHYPFLHVSTLQMENISVELILAIAALGARYTREPDIGLELFHTARAVVLERIQRYRITRSVDLPGEPFQGDSLSVGNIRREAIPDSDKTSTEDNSRIEMIQTLLLLIAIATWYKHQPTASDALSMRSVLDLLVREDGISWVHESQPEDWQSWIRFETRKRTQLIVFCFFNIHTIVFDIPPMMLTSELHINLPCSEREWKAGTEQEWRDSQRKFSFPQHDFQETFEGLFSNNSSSMNDTGFSSLGGYVLIHAVIQQIWLVRNTRLFHQQRDRSGLSSEEVNMFEEALRRWASYWEQNQECSMDPLSPHGPVAFTSTALLRLAYIRLNLNSGLVRSISSWDHHSIAKSFHQSPPVQRSNALTRAALHCAHALSVPVKLGINYIAQTQVIYWSNQHALCSLECAVLLAKWLESVVVPNPTPPLTAAEEKLLDFVVQLVAETAYNVSCEEILQRKESLSAITVRLWARLYQSSSVWEMVDLIGRSLNTYADLLECKN</sequence>